<evidence type="ECO:0000256" key="4">
    <source>
        <dbReference type="ARBA" id="ARBA00022475"/>
    </source>
</evidence>
<keyword evidence="6 8" id="KW-1133">Transmembrane helix</keyword>
<evidence type="ECO:0008006" key="11">
    <source>
        <dbReference type="Google" id="ProtNLM"/>
    </source>
</evidence>
<dbReference type="InterPro" id="IPR038770">
    <property type="entry name" value="Na+/solute_symporter_sf"/>
</dbReference>
<dbReference type="PANTHER" id="PTHR36838:SF3">
    <property type="entry name" value="TRANSPORTER AUXIN EFFLUX CARRIER EC FAMILY"/>
    <property type="match status" value="1"/>
</dbReference>
<keyword evidence="5 8" id="KW-0812">Transmembrane</keyword>
<comment type="caution">
    <text evidence="9">The sequence shown here is derived from an EMBL/GenBank/DDBJ whole genome shotgun (WGS) entry which is preliminary data.</text>
</comment>
<feature type="transmembrane region" description="Helical" evidence="8">
    <location>
        <begin position="123"/>
        <end position="146"/>
    </location>
</feature>
<evidence type="ECO:0000256" key="2">
    <source>
        <dbReference type="ARBA" id="ARBA00010145"/>
    </source>
</evidence>
<evidence type="ECO:0000256" key="7">
    <source>
        <dbReference type="ARBA" id="ARBA00023136"/>
    </source>
</evidence>
<protein>
    <recommendedName>
        <fullName evidence="11">Malonate transporter</fullName>
    </recommendedName>
</protein>
<dbReference type="RefSeq" id="WP_126536474.1">
    <property type="nucleotide sequence ID" value="NZ_BSPM01000008.1"/>
</dbReference>
<dbReference type="PANTHER" id="PTHR36838">
    <property type="entry name" value="AUXIN EFFLUX CARRIER FAMILY PROTEIN"/>
    <property type="match status" value="1"/>
</dbReference>
<reference evidence="9 10" key="1">
    <citation type="submission" date="2019-03" db="EMBL/GenBank/DDBJ databases">
        <title>Genomic Encyclopedia of Type Strains, Phase IV (KMG-IV): sequencing the most valuable type-strain genomes for metagenomic binning, comparative biology and taxonomic classification.</title>
        <authorList>
            <person name="Goeker M."/>
        </authorList>
    </citation>
    <scope>NUCLEOTIDE SEQUENCE [LARGE SCALE GENOMIC DNA]</scope>
    <source>
        <strain evidence="9 10">DSM 102969</strain>
    </source>
</reference>
<dbReference type="InterPro" id="IPR004776">
    <property type="entry name" value="Mem_transp_PIN-like"/>
</dbReference>
<dbReference type="EMBL" id="SNXY01000006">
    <property type="protein sequence ID" value="TDP86852.1"/>
    <property type="molecule type" value="Genomic_DNA"/>
</dbReference>
<gene>
    <name evidence="9" type="ORF">EDD54_0736</name>
</gene>
<keyword evidence="7 8" id="KW-0472">Membrane</keyword>
<keyword evidence="4" id="KW-1003">Cell membrane</keyword>
<comment type="subcellular location">
    <subcellularLocation>
        <location evidence="1">Cell membrane</location>
        <topology evidence="1">Multi-pass membrane protein</topology>
    </subcellularLocation>
</comment>
<feature type="transmembrane region" description="Helical" evidence="8">
    <location>
        <begin position="289"/>
        <end position="309"/>
    </location>
</feature>
<feature type="transmembrane region" description="Helical" evidence="8">
    <location>
        <begin position="199"/>
        <end position="218"/>
    </location>
</feature>
<evidence type="ECO:0000256" key="8">
    <source>
        <dbReference type="SAM" id="Phobius"/>
    </source>
</evidence>
<dbReference type="Proteomes" id="UP000294547">
    <property type="component" value="Unassembled WGS sequence"/>
</dbReference>
<evidence type="ECO:0000256" key="3">
    <source>
        <dbReference type="ARBA" id="ARBA00022448"/>
    </source>
</evidence>
<keyword evidence="10" id="KW-1185">Reference proteome</keyword>
<evidence type="ECO:0000313" key="10">
    <source>
        <dbReference type="Proteomes" id="UP000294547"/>
    </source>
</evidence>
<name>A0A4R6RK80_9HYPH</name>
<comment type="similarity">
    <text evidence="2">Belongs to the auxin efflux carrier (TC 2.A.69) family.</text>
</comment>
<evidence type="ECO:0000256" key="1">
    <source>
        <dbReference type="ARBA" id="ARBA00004651"/>
    </source>
</evidence>
<dbReference type="GO" id="GO:0005886">
    <property type="term" value="C:plasma membrane"/>
    <property type="evidence" value="ECO:0007669"/>
    <property type="project" value="UniProtKB-SubCell"/>
</dbReference>
<sequence length="321" mass="33443">MLQVLTLATPFFGVILIGFVSGKIARIPRSGLAWLDFYLIYVALPALFFDLISKTPVEELTRWTFIVATTTSTFLAFLISFALGRAITGSDVKVATIQGLVGSYANVGYMGPGLTLATLGSAAAAPTALIFCFDVALVFTIVPMAMALAGGAERSLGHTLALVARRIFTHPFIIGCIAGALGAVFEVHPPEAIQATVTFLRNSAAPAALFALGVTVSLQPVGSGAREIPALVAVKLLVHPAIAWALVTLVGGFPPVWIETAVLMAAIPPAATIFVAAQQYDTYTHRAATAILVGTAASVVTVTAVLYLATHDLIPLNPWGG</sequence>
<dbReference type="AlphaFoldDB" id="A0A4R6RK80"/>
<feature type="transmembrane region" description="Helical" evidence="8">
    <location>
        <begin position="32"/>
        <end position="51"/>
    </location>
</feature>
<feature type="transmembrane region" description="Helical" evidence="8">
    <location>
        <begin position="256"/>
        <end position="277"/>
    </location>
</feature>
<dbReference type="OrthoDB" id="7329340at2"/>
<accession>A0A4R6RK80</accession>
<dbReference type="Gene3D" id="1.20.1530.20">
    <property type="match status" value="1"/>
</dbReference>
<feature type="transmembrane region" description="Helical" evidence="8">
    <location>
        <begin position="167"/>
        <end position="187"/>
    </location>
</feature>
<proteinExistence type="inferred from homology"/>
<keyword evidence="3" id="KW-0813">Transport</keyword>
<organism evidence="9 10">
    <name type="scientific">Oharaeibacter diazotrophicus</name>
    <dbReference type="NCBI Taxonomy" id="1920512"/>
    <lineage>
        <taxon>Bacteria</taxon>
        <taxon>Pseudomonadati</taxon>
        <taxon>Pseudomonadota</taxon>
        <taxon>Alphaproteobacteria</taxon>
        <taxon>Hyphomicrobiales</taxon>
        <taxon>Pleomorphomonadaceae</taxon>
        <taxon>Oharaeibacter</taxon>
    </lineage>
</organism>
<dbReference type="Pfam" id="PF03547">
    <property type="entry name" value="Mem_trans"/>
    <property type="match status" value="1"/>
</dbReference>
<evidence type="ECO:0000313" key="9">
    <source>
        <dbReference type="EMBL" id="TDP86852.1"/>
    </source>
</evidence>
<evidence type="ECO:0000256" key="5">
    <source>
        <dbReference type="ARBA" id="ARBA00022692"/>
    </source>
</evidence>
<dbReference type="GO" id="GO:0055085">
    <property type="term" value="P:transmembrane transport"/>
    <property type="evidence" value="ECO:0007669"/>
    <property type="project" value="InterPro"/>
</dbReference>
<feature type="transmembrane region" description="Helical" evidence="8">
    <location>
        <begin position="63"/>
        <end position="83"/>
    </location>
</feature>
<evidence type="ECO:0000256" key="6">
    <source>
        <dbReference type="ARBA" id="ARBA00022989"/>
    </source>
</evidence>
<feature type="transmembrane region" description="Helical" evidence="8">
    <location>
        <begin position="230"/>
        <end position="250"/>
    </location>
</feature>